<comment type="caution">
    <text evidence="1">The sequence shown here is derived from an EMBL/GenBank/DDBJ whole genome shotgun (WGS) entry which is preliminary data.</text>
</comment>
<dbReference type="AlphaFoldDB" id="V5E0M3"/>
<dbReference type="InterPro" id="IPR029063">
    <property type="entry name" value="SAM-dependent_MTases_sf"/>
</dbReference>
<evidence type="ECO:0000313" key="1">
    <source>
        <dbReference type="EMBL" id="ESS73101.1"/>
    </source>
</evidence>
<evidence type="ECO:0000313" key="2">
    <source>
        <dbReference type="Proteomes" id="UP000017842"/>
    </source>
</evidence>
<name>V5E0M3_9GAMM</name>
<keyword evidence="2" id="KW-1185">Reference proteome</keyword>
<accession>V5E0M3</accession>
<dbReference type="OrthoDB" id="823440at2"/>
<reference evidence="1 2" key="1">
    <citation type="journal article" date="2013" name="Genome Announc.">
        <title>Draft Genome Sequence of the Methanotrophic Gammaproteobacterium Methyloglobulus morosus DSM 22980 Strain KoM1.</title>
        <authorList>
            <person name="Poehlein A."/>
            <person name="Deutzmann J.S."/>
            <person name="Daniel R."/>
            <person name="Simeonova D.D."/>
        </authorList>
    </citation>
    <scope>NUCLEOTIDE SEQUENCE [LARGE SCALE GENOMIC DNA]</scope>
    <source>
        <strain evidence="1 2">KoM1</strain>
    </source>
</reference>
<dbReference type="PATRIC" id="fig|1116472.3.peg.1055"/>
<dbReference type="eggNOG" id="COG4122">
    <property type="taxonomic scope" value="Bacteria"/>
</dbReference>
<proteinExistence type="predicted"/>
<evidence type="ECO:0008006" key="3">
    <source>
        <dbReference type="Google" id="ProtNLM"/>
    </source>
</evidence>
<dbReference type="EMBL" id="AYLO01000035">
    <property type="protein sequence ID" value="ESS73101.1"/>
    <property type="molecule type" value="Genomic_DNA"/>
</dbReference>
<protein>
    <recommendedName>
        <fullName evidence="3">Class I SAM-dependent methyltransferase</fullName>
    </recommendedName>
</protein>
<organism evidence="1 2">
    <name type="scientific">Methyloglobulus morosus KoM1</name>
    <dbReference type="NCBI Taxonomy" id="1116472"/>
    <lineage>
        <taxon>Bacteria</taxon>
        <taxon>Pseudomonadati</taxon>
        <taxon>Pseudomonadota</taxon>
        <taxon>Gammaproteobacteria</taxon>
        <taxon>Methylococcales</taxon>
        <taxon>Methylococcaceae</taxon>
        <taxon>Methyloglobulus</taxon>
    </lineage>
</organism>
<sequence length="261" mass="30000">METLYNDYSFLEIRMLQPRNALKPVFPYKMRGFLMEAYYKSVPSQIRSLLRGKRRDFVFQQAMDQFLSDPAACAYPGNPVLIDLIYGWGNEAWSARDEYLAGCISHSLSSSGPILECGSGLTTLLLGIVAKSRGNSHWVLEHKPQWAKKVQKYLDRYELDTEICTMPLKDYGEFYWYDVPFHRMPGNFFLVVCDGPPSRTKGGRYGLAPIMREKLKMGCAILLDDADRHGELEIAKRWESELPARYHIQGTFKPYIEMVVG</sequence>
<dbReference type="Gene3D" id="3.40.50.150">
    <property type="entry name" value="Vaccinia Virus protein VP39"/>
    <property type="match status" value="1"/>
</dbReference>
<dbReference type="RefSeq" id="WP_023493909.1">
    <property type="nucleotide sequence ID" value="NZ_AYLO01000035.1"/>
</dbReference>
<gene>
    <name evidence="1" type="ORF">MGMO_36c00100</name>
</gene>
<dbReference type="Proteomes" id="UP000017842">
    <property type="component" value="Unassembled WGS sequence"/>
</dbReference>
<dbReference type="STRING" id="1116472.MGMO_36c00100"/>